<sequence length="43" mass="4746">MKNHNLLETTREEAVVNVSLRLGSNVECSSLSISHDLGISTKY</sequence>
<name>A0A183NJL6_9TREM</name>
<keyword evidence="2" id="KW-1185">Reference proteome</keyword>
<gene>
    <name evidence="1" type="ORF">SMTD_LOCUS2302</name>
</gene>
<proteinExistence type="predicted"/>
<accession>A0A183NJL6</accession>
<dbReference type="Proteomes" id="UP000269396">
    <property type="component" value="Unassembled WGS sequence"/>
</dbReference>
<protein>
    <submittedName>
        <fullName evidence="1">Uncharacterized protein</fullName>
    </submittedName>
</protein>
<dbReference type="AlphaFoldDB" id="A0A183NJL6"/>
<evidence type="ECO:0000313" key="1">
    <source>
        <dbReference type="EMBL" id="VDO85858.1"/>
    </source>
</evidence>
<dbReference type="EMBL" id="UZAL01003062">
    <property type="protein sequence ID" value="VDO85858.1"/>
    <property type="molecule type" value="Genomic_DNA"/>
</dbReference>
<organism evidence="1 2">
    <name type="scientific">Schistosoma mattheei</name>
    <dbReference type="NCBI Taxonomy" id="31246"/>
    <lineage>
        <taxon>Eukaryota</taxon>
        <taxon>Metazoa</taxon>
        <taxon>Spiralia</taxon>
        <taxon>Lophotrochozoa</taxon>
        <taxon>Platyhelminthes</taxon>
        <taxon>Trematoda</taxon>
        <taxon>Digenea</taxon>
        <taxon>Strigeidida</taxon>
        <taxon>Schistosomatoidea</taxon>
        <taxon>Schistosomatidae</taxon>
        <taxon>Schistosoma</taxon>
    </lineage>
</organism>
<reference evidence="1 2" key="1">
    <citation type="submission" date="2018-11" db="EMBL/GenBank/DDBJ databases">
        <authorList>
            <consortium name="Pathogen Informatics"/>
        </authorList>
    </citation>
    <scope>NUCLEOTIDE SEQUENCE [LARGE SCALE GENOMIC DNA]</scope>
    <source>
        <strain>Denwood</strain>
        <strain evidence="2">Zambia</strain>
    </source>
</reference>
<evidence type="ECO:0000313" key="2">
    <source>
        <dbReference type="Proteomes" id="UP000269396"/>
    </source>
</evidence>